<keyword evidence="1" id="KW-0472">Membrane</keyword>
<feature type="transmembrane region" description="Helical" evidence="1">
    <location>
        <begin position="12"/>
        <end position="35"/>
    </location>
</feature>
<evidence type="ECO:0000256" key="1">
    <source>
        <dbReference type="SAM" id="Phobius"/>
    </source>
</evidence>
<accession>A0A562LKS2</accession>
<evidence type="ECO:0000313" key="3">
    <source>
        <dbReference type="Proteomes" id="UP000316471"/>
    </source>
</evidence>
<proteinExistence type="predicted"/>
<dbReference type="Proteomes" id="UP000316471">
    <property type="component" value="Unassembled WGS sequence"/>
</dbReference>
<keyword evidence="1" id="KW-0812">Transmembrane</keyword>
<name>A0A562LKS2_9GAMM</name>
<feature type="transmembrane region" description="Helical" evidence="1">
    <location>
        <begin position="55"/>
        <end position="75"/>
    </location>
</feature>
<keyword evidence="1" id="KW-1133">Transmembrane helix</keyword>
<organism evidence="2 3">
    <name type="scientific">Aerolutibacter ruishenii</name>
    <dbReference type="NCBI Taxonomy" id="686800"/>
    <lineage>
        <taxon>Bacteria</taxon>
        <taxon>Pseudomonadati</taxon>
        <taxon>Pseudomonadota</taxon>
        <taxon>Gammaproteobacteria</taxon>
        <taxon>Lysobacterales</taxon>
        <taxon>Lysobacteraceae</taxon>
        <taxon>Aerolutibacter</taxon>
    </lineage>
</organism>
<dbReference type="EMBL" id="VLKP01000010">
    <property type="protein sequence ID" value="TWI08212.1"/>
    <property type="molecule type" value="Genomic_DNA"/>
</dbReference>
<protein>
    <submittedName>
        <fullName evidence="2">Uncharacterized protein</fullName>
    </submittedName>
</protein>
<evidence type="ECO:0000313" key="2">
    <source>
        <dbReference type="EMBL" id="TWI08212.1"/>
    </source>
</evidence>
<feature type="transmembrane region" description="Helical" evidence="1">
    <location>
        <begin position="82"/>
        <end position="100"/>
    </location>
</feature>
<gene>
    <name evidence="2" type="ORF">IP93_02448</name>
</gene>
<keyword evidence="3" id="KW-1185">Reference proteome</keyword>
<dbReference type="AlphaFoldDB" id="A0A562LKS2"/>
<reference evidence="2 3" key="1">
    <citation type="journal article" date="2015" name="Stand. Genomic Sci.">
        <title>Genomic Encyclopedia of Bacterial and Archaeal Type Strains, Phase III: the genomes of soil and plant-associated and newly described type strains.</title>
        <authorList>
            <person name="Whitman W.B."/>
            <person name="Woyke T."/>
            <person name="Klenk H.P."/>
            <person name="Zhou Y."/>
            <person name="Lilburn T.G."/>
            <person name="Beck B.J."/>
            <person name="De Vos P."/>
            <person name="Vandamme P."/>
            <person name="Eisen J.A."/>
            <person name="Garrity G."/>
            <person name="Hugenholtz P."/>
            <person name="Kyrpides N.C."/>
        </authorList>
    </citation>
    <scope>NUCLEOTIDE SEQUENCE [LARGE SCALE GENOMIC DNA]</scope>
    <source>
        <strain evidence="2 3">CGMCC 1.10136</strain>
    </source>
</reference>
<comment type="caution">
    <text evidence="2">The sequence shown here is derived from an EMBL/GenBank/DDBJ whole genome shotgun (WGS) entry which is preliminary data.</text>
</comment>
<sequence length="124" mass="14181">MTGTRHASHMRLRRLVLASFVITFLSTRILVYLIMSRQLPDLYLHLGGSYWQRSSFDAVVAIFGLLALLAFGGTLRRLRPRLALLLLVTFTLAAYFAYVFRDYERLLATTGVEHLHRVEVSGPR</sequence>